<dbReference type="SUPFAM" id="SSF56300">
    <property type="entry name" value="Metallo-dependent phosphatases"/>
    <property type="match status" value="2"/>
</dbReference>
<dbReference type="Pfam" id="PF00149">
    <property type="entry name" value="Metallophos"/>
    <property type="match status" value="1"/>
</dbReference>
<dbReference type="PANTHER" id="PTHR42850">
    <property type="entry name" value="METALLOPHOSPHOESTERASE"/>
    <property type="match status" value="1"/>
</dbReference>
<evidence type="ECO:0000313" key="3">
    <source>
        <dbReference type="EMBL" id="GCE25298.1"/>
    </source>
</evidence>
<feature type="compositionally biased region" description="Polar residues" evidence="1">
    <location>
        <begin position="219"/>
        <end position="228"/>
    </location>
</feature>
<dbReference type="GO" id="GO:0005737">
    <property type="term" value="C:cytoplasm"/>
    <property type="evidence" value="ECO:0007669"/>
    <property type="project" value="TreeGrafter"/>
</dbReference>
<dbReference type="AlphaFoldDB" id="A0A402B1U5"/>
<keyword evidence="4" id="KW-1185">Reference proteome</keyword>
<organism evidence="3 4">
    <name type="scientific">Dictyobacter alpinus</name>
    <dbReference type="NCBI Taxonomy" id="2014873"/>
    <lineage>
        <taxon>Bacteria</taxon>
        <taxon>Bacillati</taxon>
        <taxon>Chloroflexota</taxon>
        <taxon>Ktedonobacteria</taxon>
        <taxon>Ktedonobacterales</taxon>
        <taxon>Dictyobacteraceae</taxon>
        <taxon>Dictyobacter</taxon>
    </lineage>
</organism>
<dbReference type="RefSeq" id="WP_126625894.1">
    <property type="nucleotide sequence ID" value="NZ_BIFT01000001.1"/>
</dbReference>
<dbReference type="InterPro" id="IPR029052">
    <property type="entry name" value="Metallo-depent_PP-like"/>
</dbReference>
<dbReference type="InterPro" id="IPR050126">
    <property type="entry name" value="Ap4A_hydrolase"/>
</dbReference>
<feature type="region of interest" description="Disordered" evidence="1">
    <location>
        <begin position="180"/>
        <end position="242"/>
    </location>
</feature>
<dbReference type="InterPro" id="IPR004843">
    <property type="entry name" value="Calcineurin-like_PHP"/>
</dbReference>
<evidence type="ECO:0000259" key="2">
    <source>
        <dbReference type="Pfam" id="PF00149"/>
    </source>
</evidence>
<dbReference type="Proteomes" id="UP000287171">
    <property type="component" value="Unassembled WGS sequence"/>
</dbReference>
<dbReference type="GO" id="GO:0016791">
    <property type="term" value="F:phosphatase activity"/>
    <property type="evidence" value="ECO:0007669"/>
    <property type="project" value="TreeGrafter"/>
</dbReference>
<dbReference type="CDD" id="cd00838">
    <property type="entry name" value="MPP_superfamily"/>
    <property type="match status" value="1"/>
</dbReference>
<feature type="compositionally biased region" description="Acidic residues" evidence="1">
    <location>
        <begin position="310"/>
        <end position="321"/>
    </location>
</feature>
<dbReference type="PANTHER" id="PTHR42850:SF2">
    <property type="entry name" value="BLL5683 PROTEIN"/>
    <property type="match status" value="1"/>
</dbReference>
<feature type="compositionally biased region" description="Basic and acidic residues" evidence="1">
    <location>
        <begin position="192"/>
        <end position="206"/>
    </location>
</feature>
<gene>
    <name evidence="3" type="ORF">KDA_07820</name>
</gene>
<protein>
    <recommendedName>
        <fullName evidence="2">Calcineurin-like phosphoesterase domain-containing protein</fullName>
    </recommendedName>
</protein>
<dbReference type="EMBL" id="BIFT01000001">
    <property type="protein sequence ID" value="GCE25298.1"/>
    <property type="molecule type" value="Genomic_DNA"/>
</dbReference>
<feature type="region of interest" description="Disordered" evidence="1">
    <location>
        <begin position="301"/>
        <end position="325"/>
    </location>
</feature>
<evidence type="ECO:0000256" key="1">
    <source>
        <dbReference type="SAM" id="MobiDB-lite"/>
    </source>
</evidence>
<evidence type="ECO:0000313" key="4">
    <source>
        <dbReference type="Proteomes" id="UP000287171"/>
    </source>
</evidence>
<feature type="domain" description="Calcineurin-like phosphoesterase" evidence="2">
    <location>
        <begin position="1"/>
        <end position="156"/>
    </location>
</feature>
<comment type="caution">
    <text evidence="3">The sequence shown here is derived from an EMBL/GenBank/DDBJ whole genome shotgun (WGS) entry which is preliminary data.</text>
</comment>
<accession>A0A402B1U5</accession>
<proteinExistence type="predicted"/>
<dbReference type="OrthoDB" id="9800565at2"/>
<name>A0A402B1U5_9CHLR</name>
<sequence length="433" mass="48489">MRYAIFTDIHANLEALEAVLAKIDEISQKEPVDEIWFLGDLVGYGPNPNECIKKLRERTDVIIAGNHDWAAVGKLDLDDFSEAARISAEWTATQLTEENRAFLANLPERIEKGECLLVHGSPYGPLWEYLTSEVLAERSFQHFNSRFCFVGHTHVPVIFQQPDTVANTPTRPLEVDEIMEKQDETESQSNQDENKDEASQPEKVLDEDTATDEAELVLAQSSQTATRNESARSETEQGQNSEAEQIQNLVADAADAIADLQHQIADDAPEVSPDTPADLKEIITNQEATDAENYKQEEDLEEFADKETVEDAEEDDDDVSSEETIQGAEERINQEIEELLTLLGLSQSMIEVTNEMLVPPEGTWSAPNGYRAIVNPGGVGQPRDGDPRAAFMIYDSEKGFNFYRIPYSFGKTQEKIEKAKLPQYLATRLAYGR</sequence>
<dbReference type="Gene3D" id="3.60.21.10">
    <property type="match status" value="2"/>
</dbReference>
<reference evidence="4" key="1">
    <citation type="submission" date="2018-12" db="EMBL/GenBank/DDBJ databases">
        <title>Tengunoibacter tsumagoiensis gen. nov., sp. nov., Dictyobacter kobayashii sp. nov., D. alpinus sp. nov., and D. joshuensis sp. nov. and description of Dictyobacteraceae fam. nov. within the order Ktedonobacterales isolated from Tengu-no-mugimeshi.</title>
        <authorList>
            <person name="Wang C.M."/>
            <person name="Zheng Y."/>
            <person name="Sakai Y."/>
            <person name="Toyoda A."/>
            <person name="Minakuchi Y."/>
            <person name="Abe K."/>
            <person name="Yokota A."/>
            <person name="Yabe S."/>
        </authorList>
    </citation>
    <scope>NUCLEOTIDE SEQUENCE [LARGE SCALE GENOMIC DNA]</scope>
    <source>
        <strain evidence="4">Uno16</strain>
    </source>
</reference>